<dbReference type="SMART" id="SM01409">
    <property type="entry name" value="RNA_pol_Rpb6"/>
    <property type="match status" value="1"/>
</dbReference>
<evidence type="ECO:0000256" key="4">
    <source>
        <dbReference type="ARBA" id="ARBA00022478"/>
    </source>
</evidence>
<dbReference type="PANTHER" id="PTHR34476">
    <property type="entry name" value="DNA-DIRECTED RNA POLYMERASE SUBUNIT OMEGA"/>
    <property type="match status" value="1"/>
</dbReference>
<dbReference type="InterPro" id="IPR036161">
    <property type="entry name" value="RPB6/omega-like_sf"/>
</dbReference>
<dbReference type="PANTHER" id="PTHR34476:SF1">
    <property type="entry name" value="DNA-DIRECTED RNA POLYMERASE SUBUNIT OMEGA"/>
    <property type="match status" value="1"/>
</dbReference>
<keyword evidence="7 11" id="KW-0804">Transcription</keyword>
<comment type="function">
    <text evidence="8 11">Promotes RNA polymerase assembly. Latches the N- and C-terminal regions of the beta' subunit thereby facilitating its interaction with the beta and alpha subunits.</text>
</comment>
<protein>
    <recommendedName>
        <fullName evidence="3 11">DNA-directed RNA polymerase subunit omega</fullName>
        <shortName evidence="11">RNAP omega subunit</shortName>
        <ecNumber evidence="2 11">2.7.7.6</ecNumber>
    </recommendedName>
    <alternativeName>
        <fullName evidence="11">RNA polymerase omega subunit</fullName>
    </alternativeName>
    <alternativeName>
        <fullName evidence="9 11">Transcriptase subunit omega</fullName>
    </alternativeName>
</protein>
<evidence type="ECO:0000256" key="3">
    <source>
        <dbReference type="ARBA" id="ARBA00013725"/>
    </source>
</evidence>
<evidence type="ECO:0000256" key="8">
    <source>
        <dbReference type="ARBA" id="ARBA00024694"/>
    </source>
</evidence>
<dbReference type="GO" id="GO:0003677">
    <property type="term" value="F:DNA binding"/>
    <property type="evidence" value="ECO:0007669"/>
    <property type="project" value="UniProtKB-UniRule"/>
</dbReference>
<dbReference type="SUPFAM" id="SSF63562">
    <property type="entry name" value="RPB6/omega subunit-like"/>
    <property type="match status" value="1"/>
</dbReference>
<feature type="compositionally biased region" description="Acidic residues" evidence="12">
    <location>
        <begin position="117"/>
        <end position="135"/>
    </location>
</feature>
<sequence length="135" mass="15600">MLEPSIDKLLEKVDSKYSLVILEAKRAHELHEGERATQKEYKSVKNTLRALEEIANGTVTIHPAPEAKRHTLVERRELEHLEALMAEKKIKDQIAQEEKEEEEKQKGNRAKKTSVEVEVEIEVESEVESETEEEE</sequence>
<name>A0A7X1Z998_9LACT</name>
<keyword evidence="5 11" id="KW-0808">Transferase</keyword>
<keyword evidence="4 11" id="KW-0240">DNA-directed RNA polymerase</keyword>
<gene>
    <name evidence="11" type="primary">rpoZ</name>
    <name evidence="13" type="ORF">GHI93_09000</name>
</gene>
<dbReference type="Proteomes" id="UP000439550">
    <property type="component" value="Unassembled WGS sequence"/>
</dbReference>
<evidence type="ECO:0000313" key="14">
    <source>
        <dbReference type="Proteomes" id="UP000439550"/>
    </source>
</evidence>
<dbReference type="Gene3D" id="3.90.940.10">
    <property type="match status" value="1"/>
</dbReference>
<organism evidence="13 14">
    <name type="scientific">Lactococcus hircilactis</name>
    <dbReference type="NCBI Taxonomy" id="1494462"/>
    <lineage>
        <taxon>Bacteria</taxon>
        <taxon>Bacillati</taxon>
        <taxon>Bacillota</taxon>
        <taxon>Bacilli</taxon>
        <taxon>Lactobacillales</taxon>
        <taxon>Streptococcaceae</taxon>
        <taxon>Lactococcus</taxon>
    </lineage>
</organism>
<feature type="region of interest" description="Disordered" evidence="12">
    <location>
        <begin position="93"/>
        <end position="135"/>
    </location>
</feature>
<evidence type="ECO:0000256" key="12">
    <source>
        <dbReference type="SAM" id="MobiDB-lite"/>
    </source>
</evidence>
<dbReference type="NCBIfam" id="TIGR00690">
    <property type="entry name" value="rpoZ"/>
    <property type="match status" value="1"/>
</dbReference>
<dbReference type="OrthoDB" id="9815459at2"/>
<evidence type="ECO:0000256" key="1">
    <source>
        <dbReference type="ARBA" id="ARBA00006711"/>
    </source>
</evidence>
<comment type="catalytic activity">
    <reaction evidence="10 11">
        <text>RNA(n) + a ribonucleoside 5'-triphosphate = RNA(n+1) + diphosphate</text>
        <dbReference type="Rhea" id="RHEA:21248"/>
        <dbReference type="Rhea" id="RHEA-COMP:14527"/>
        <dbReference type="Rhea" id="RHEA-COMP:17342"/>
        <dbReference type="ChEBI" id="CHEBI:33019"/>
        <dbReference type="ChEBI" id="CHEBI:61557"/>
        <dbReference type="ChEBI" id="CHEBI:140395"/>
        <dbReference type="EC" id="2.7.7.6"/>
    </reaction>
</comment>
<evidence type="ECO:0000313" key="13">
    <source>
        <dbReference type="EMBL" id="MQW40062.1"/>
    </source>
</evidence>
<dbReference type="EC" id="2.7.7.6" evidence="2 11"/>
<dbReference type="Pfam" id="PF01192">
    <property type="entry name" value="RNA_pol_Rpb6"/>
    <property type="match status" value="1"/>
</dbReference>
<evidence type="ECO:0000256" key="2">
    <source>
        <dbReference type="ARBA" id="ARBA00012418"/>
    </source>
</evidence>
<dbReference type="EMBL" id="WITJ01000012">
    <property type="protein sequence ID" value="MQW40062.1"/>
    <property type="molecule type" value="Genomic_DNA"/>
</dbReference>
<dbReference type="AlphaFoldDB" id="A0A7X1Z998"/>
<accession>A0A7X1Z998</accession>
<evidence type="ECO:0000256" key="5">
    <source>
        <dbReference type="ARBA" id="ARBA00022679"/>
    </source>
</evidence>
<dbReference type="GO" id="GO:0000428">
    <property type="term" value="C:DNA-directed RNA polymerase complex"/>
    <property type="evidence" value="ECO:0007669"/>
    <property type="project" value="UniProtKB-KW"/>
</dbReference>
<proteinExistence type="inferred from homology"/>
<evidence type="ECO:0000256" key="7">
    <source>
        <dbReference type="ARBA" id="ARBA00023163"/>
    </source>
</evidence>
<keyword evidence="14" id="KW-1185">Reference proteome</keyword>
<evidence type="ECO:0000256" key="11">
    <source>
        <dbReference type="HAMAP-Rule" id="MF_00366"/>
    </source>
</evidence>
<comment type="similarity">
    <text evidence="1 11">Belongs to the RNA polymerase subunit omega family.</text>
</comment>
<keyword evidence="6 11" id="KW-0548">Nucleotidyltransferase</keyword>
<feature type="compositionally biased region" description="Basic and acidic residues" evidence="12">
    <location>
        <begin position="93"/>
        <end position="106"/>
    </location>
</feature>
<evidence type="ECO:0000256" key="10">
    <source>
        <dbReference type="ARBA" id="ARBA00048552"/>
    </source>
</evidence>
<comment type="subunit">
    <text evidence="11">The RNAP catalytic core consists of 2 alpha, 1 beta, 1 beta' and 1 omega subunit. When a sigma factor is associated with the core the holoenzyme is formed, which can initiate transcription.</text>
</comment>
<dbReference type="HAMAP" id="MF_00366">
    <property type="entry name" value="RNApol_bact_RpoZ"/>
    <property type="match status" value="1"/>
</dbReference>
<evidence type="ECO:0000256" key="6">
    <source>
        <dbReference type="ARBA" id="ARBA00022695"/>
    </source>
</evidence>
<dbReference type="InterPro" id="IPR003716">
    <property type="entry name" value="DNA-dir_RNA_pol_omega"/>
</dbReference>
<dbReference type="GO" id="GO:0006351">
    <property type="term" value="P:DNA-templated transcription"/>
    <property type="evidence" value="ECO:0007669"/>
    <property type="project" value="UniProtKB-UniRule"/>
</dbReference>
<dbReference type="InterPro" id="IPR006110">
    <property type="entry name" value="Pol_omega/Rpo6/RPB6"/>
</dbReference>
<evidence type="ECO:0000256" key="9">
    <source>
        <dbReference type="ARBA" id="ARBA00029924"/>
    </source>
</evidence>
<dbReference type="GO" id="GO:0003899">
    <property type="term" value="F:DNA-directed RNA polymerase activity"/>
    <property type="evidence" value="ECO:0007669"/>
    <property type="project" value="UniProtKB-UniRule"/>
</dbReference>
<reference evidence="13 14" key="1">
    <citation type="submission" date="2019-10" db="EMBL/GenBank/DDBJ databases">
        <authorList>
            <person name="Dong K."/>
        </authorList>
    </citation>
    <scope>NUCLEOTIDE SEQUENCE [LARGE SCALE GENOMIC DNA]</scope>
    <source>
        <strain evidence="13 14">DSM 28960</strain>
    </source>
</reference>
<comment type="caution">
    <text evidence="13">The sequence shown here is derived from an EMBL/GenBank/DDBJ whole genome shotgun (WGS) entry which is preliminary data.</text>
</comment>